<dbReference type="EMBL" id="ML145164">
    <property type="protein sequence ID" value="TBU55718.1"/>
    <property type="molecule type" value="Genomic_DNA"/>
</dbReference>
<dbReference type="Proteomes" id="UP000292082">
    <property type="component" value="Unassembled WGS sequence"/>
</dbReference>
<sequence length="170" mass="18413">MSLALALSLTPGMSGTIRGLMVLIETTLERDAACHTLEAQCANIQAQVDAARAHILQEKATQKRLRAEIATFLKERGEARSANSSRVIGSEDVSVIISPPGTDDVTPGVSTSALSCYMQDSPLVLRAKRRGSSIITPDRLDVVVKRRRLAGRVSPRKPTLLERLSSPRIQ</sequence>
<proteinExistence type="predicted"/>
<evidence type="ECO:0000313" key="1">
    <source>
        <dbReference type="EMBL" id="TBU55718.1"/>
    </source>
</evidence>
<name>A0A4Q9NN00_9APHY</name>
<gene>
    <name evidence="1" type="ORF">BD310DRAFT_673697</name>
</gene>
<keyword evidence="2" id="KW-1185">Reference proteome</keyword>
<evidence type="ECO:0000313" key="2">
    <source>
        <dbReference type="Proteomes" id="UP000292082"/>
    </source>
</evidence>
<protein>
    <submittedName>
        <fullName evidence="1">Uncharacterized protein</fullName>
    </submittedName>
</protein>
<dbReference type="AlphaFoldDB" id="A0A4Q9NN00"/>
<reference evidence="1 2" key="1">
    <citation type="submission" date="2019-01" db="EMBL/GenBank/DDBJ databases">
        <title>Draft genome sequences of three monokaryotic isolates of the white-rot basidiomycete fungus Dichomitus squalens.</title>
        <authorList>
            <consortium name="DOE Joint Genome Institute"/>
            <person name="Lopez S.C."/>
            <person name="Andreopoulos B."/>
            <person name="Pangilinan J."/>
            <person name="Lipzen A."/>
            <person name="Riley R."/>
            <person name="Ahrendt S."/>
            <person name="Ng V."/>
            <person name="Barry K."/>
            <person name="Daum C."/>
            <person name="Grigoriev I.V."/>
            <person name="Hilden K.S."/>
            <person name="Makela M.R."/>
            <person name="de Vries R.P."/>
        </authorList>
    </citation>
    <scope>NUCLEOTIDE SEQUENCE [LARGE SCALE GENOMIC DNA]</scope>
    <source>
        <strain evidence="1 2">CBS 464.89</strain>
    </source>
</reference>
<organism evidence="1 2">
    <name type="scientific">Dichomitus squalens</name>
    <dbReference type="NCBI Taxonomy" id="114155"/>
    <lineage>
        <taxon>Eukaryota</taxon>
        <taxon>Fungi</taxon>
        <taxon>Dikarya</taxon>
        <taxon>Basidiomycota</taxon>
        <taxon>Agaricomycotina</taxon>
        <taxon>Agaricomycetes</taxon>
        <taxon>Polyporales</taxon>
        <taxon>Polyporaceae</taxon>
        <taxon>Dichomitus</taxon>
    </lineage>
</organism>
<accession>A0A4Q9NN00</accession>